<dbReference type="SUPFAM" id="SSF54292">
    <property type="entry name" value="2Fe-2S ferredoxin-like"/>
    <property type="match status" value="1"/>
</dbReference>
<dbReference type="InterPro" id="IPR017938">
    <property type="entry name" value="Riboflavin_synthase-like_b-brl"/>
</dbReference>
<organism evidence="2 3">
    <name type="scientific">Pelistega ratti</name>
    <dbReference type="NCBI Taxonomy" id="2652177"/>
    <lineage>
        <taxon>Bacteria</taxon>
        <taxon>Pseudomonadati</taxon>
        <taxon>Pseudomonadota</taxon>
        <taxon>Betaproteobacteria</taxon>
        <taxon>Burkholderiales</taxon>
        <taxon>Alcaligenaceae</taxon>
        <taxon>Pelistega</taxon>
    </lineage>
</organism>
<dbReference type="PROSITE" id="PS00197">
    <property type="entry name" value="2FE2S_FER_1"/>
    <property type="match status" value="1"/>
</dbReference>
<dbReference type="InterPro" id="IPR006058">
    <property type="entry name" value="2Fe2S_fd_BS"/>
</dbReference>
<feature type="domain" description="2Fe-2S ferredoxin-type" evidence="1">
    <location>
        <begin position="109"/>
        <end position="199"/>
    </location>
</feature>
<dbReference type="GO" id="GO:0051537">
    <property type="term" value="F:2 iron, 2 sulfur cluster binding"/>
    <property type="evidence" value="ECO:0007669"/>
    <property type="project" value="InterPro"/>
</dbReference>
<dbReference type="PROSITE" id="PS51085">
    <property type="entry name" value="2FE2S_FER_2"/>
    <property type="match status" value="1"/>
</dbReference>
<dbReference type="Proteomes" id="UP000477651">
    <property type="component" value="Unassembled WGS sequence"/>
</dbReference>
<dbReference type="AlphaFoldDB" id="A0A6L9Y6M6"/>
<dbReference type="SUPFAM" id="SSF63380">
    <property type="entry name" value="Riboflavin synthase domain-like"/>
    <property type="match status" value="1"/>
</dbReference>
<proteinExistence type="predicted"/>
<sequence length="199" mass="22421">MLHHQLRWIPAHIREVSFCEEGGRELRLFLPSFTRFMGLSSTGVFIDVKTPSGFVCHYPIISVNEAQHEVVIQISSSDDSEGTKSMFKIFEPDELIEITSPFNEEVRSDDIDFYVKLARTGVTIAIPEGMSISDTLREHNIKVNTSCEYGVCGTCYTTVLSGEILHQDTYLMEDEKQAQDCMMICVSRGKPGTTIELDI</sequence>
<comment type="caution">
    <text evidence="2">The sequence shown here is derived from an EMBL/GenBank/DDBJ whole genome shotgun (WGS) entry which is preliminary data.</text>
</comment>
<evidence type="ECO:0000313" key="3">
    <source>
        <dbReference type="Proteomes" id="UP000477651"/>
    </source>
</evidence>
<dbReference type="InterPro" id="IPR036010">
    <property type="entry name" value="2Fe-2S_ferredoxin-like_sf"/>
</dbReference>
<dbReference type="InterPro" id="IPR012675">
    <property type="entry name" value="Beta-grasp_dom_sf"/>
</dbReference>
<dbReference type="InterPro" id="IPR001041">
    <property type="entry name" value="2Fe-2S_ferredoxin-type"/>
</dbReference>
<dbReference type="Gene3D" id="3.10.20.30">
    <property type="match status" value="1"/>
</dbReference>
<dbReference type="PANTHER" id="PTHR30212">
    <property type="entry name" value="PROTEIN YIIM"/>
    <property type="match status" value="1"/>
</dbReference>
<protein>
    <submittedName>
        <fullName evidence="2">2Fe-2S iron-sulfur cluster binding domain-containing protein</fullName>
    </submittedName>
</protein>
<reference evidence="2 3" key="1">
    <citation type="submission" date="2020-02" db="EMBL/GenBank/DDBJ databases">
        <title>Pelistega sp. NLN82 were isolated from wild rodents of the Hainan Island.</title>
        <authorList>
            <person name="Niu N."/>
            <person name="Zhou J."/>
        </authorList>
    </citation>
    <scope>NUCLEOTIDE SEQUENCE [LARGE SCALE GENOMIC DNA]</scope>
    <source>
        <strain evidence="2 3">NLN82</strain>
    </source>
</reference>
<dbReference type="InterPro" id="IPR052353">
    <property type="entry name" value="Benzoxazolinone_Detox_Enz"/>
</dbReference>
<dbReference type="RefSeq" id="WP_163764527.1">
    <property type="nucleotide sequence ID" value="NZ_JAAGYR010000011.1"/>
</dbReference>
<accession>A0A6L9Y6M6</accession>
<keyword evidence="3" id="KW-1185">Reference proteome</keyword>
<evidence type="ECO:0000313" key="2">
    <source>
        <dbReference type="EMBL" id="NEN76003.1"/>
    </source>
</evidence>
<dbReference type="Pfam" id="PF00111">
    <property type="entry name" value="Fer2"/>
    <property type="match status" value="1"/>
</dbReference>
<dbReference type="PANTHER" id="PTHR30212:SF2">
    <property type="entry name" value="PROTEIN YIIM"/>
    <property type="match status" value="1"/>
</dbReference>
<dbReference type="CDD" id="cd00207">
    <property type="entry name" value="fer2"/>
    <property type="match status" value="1"/>
</dbReference>
<evidence type="ECO:0000259" key="1">
    <source>
        <dbReference type="PROSITE" id="PS51085"/>
    </source>
</evidence>
<gene>
    <name evidence="2" type="ORF">F9B74_06655</name>
</gene>
<name>A0A6L9Y6M6_9BURK</name>
<dbReference type="EMBL" id="JAAGYR010000011">
    <property type="protein sequence ID" value="NEN76003.1"/>
    <property type="molecule type" value="Genomic_DNA"/>
</dbReference>